<dbReference type="EMBL" id="JBHSSD010000057">
    <property type="protein sequence ID" value="MFC6165670.1"/>
    <property type="molecule type" value="Genomic_DNA"/>
</dbReference>
<feature type="chain" id="PRO_5046281542" description="D-alanyl-D-alanine carboxypeptidase" evidence="1">
    <location>
        <begin position="26"/>
        <end position="262"/>
    </location>
</feature>
<accession>A0ABW1RB02</accession>
<evidence type="ECO:0000313" key="3">
    <source>
        <dbReference type="Proteomes" id="UP001596253"/>
    </source>
</evidence>
<evidence type="ECO:0008006" key="4">
    <source>
        <dbReference type="Google" id="ProtNLM"/>
    </source>
</evidence>
<evidence type="ECO:0000313" key="2">
    <source>
        <dbReference type="EMBL" id="MFC6165670.1"/>
    </source>
</evidence>
<dbReference type="RefSeq" id="WP_137639867.1">
    <property type="nucleotide sequence ID" value="NZ_BJDK01000011.1"/>
</dbReference>
<feature type="signal peptide" evidence="1">
    <location>
        <begin position="1"/>
        <end position="25"/>
    </location>
</feature>
<comment type="caution">
    <text evidence="2">The sequence shown here is derived from an EMBL/GenBank/DDBJ whole genome shotgun (WGS) entry which is preliminary data.</text>
</comment>
<name>A0ABW1RB02_9LACO</name>
<protein>
    <recommendedName>
        <fullName evidence="4">D-alanyl-D-alanine carboxypeptidase</fullName>
    </recommendedName>
</protein>
<keyword evidence="3" id="KW-1185">Reference proteome</keyword>
<sequence>MKVKHALISTLAVLSAMTMSLIVTTTTGTAETKVASVIRMTRIKRTKYYPNGGRIYKRTQLTKKAPAFKYVKTRLYATKLAKLKKPNGKKATYYYVKNKKGTLKGWIWQGYLNKSKDYAQRRSDFRRIKAAVQYLPEPKQTKGMQTYNERVNADFAVKRFRMKTAYNRQPQNVLGIAPIGIPDIVINMYAFTPTGSKAILGAYDTFKGRFNSKTNAKLAKLRGRLLKAVSKYNAAENSRDDNIYVTSQALVDALYKAIQTLA</sequence>
<proteinExistence type="predicted"/>
<evidence type="ECO:0000256" key="1">
    <source>
        <dbReference type="SAM" id="SignalP"/>
    </source>
</evidence>
<reference evidence="3" key="1">
    <citation type="journal article" date="2019" name="Int. J. Syst. Evol. Microbiol.">
        <title>The Global Catalogue of Microorganisms (GCM) 10K type strain sequencing project: providing services to taxonomists for standard genome sequencing and annotation.</title>
        <authorList>
            <consortium name="The Broad Institute Genomics Platform"/>
            <consortium name="The Broad Institute Genome Sequencing Center for Infectious Disease"/>
            <person name="Wu L."/>
            <person name="Ma J."/>
        </authorList>
    </citation>
    <scope>NUCLEOTIDE SEQUENCE [LARGE SCALE GENOMIC DNA]</scope>
    <source>
        <strain evidence="3">CCM 8932</strain>
    </source>
</reference>
<dbReference type="Proteomes" id="UP001596253">
    <property type="component" value="Unassembled WGS sequence"/>
</dbReference>
<organism evidence="2 3">
    <name type="scientific">Lactiplantibacillus dongliensis</name>
    <dbReference type="NCBI Taxonomy" id="2559919"/>
    <lineage>
        <taxon>Bacteria</taxon>
        <taxon>Bacillati</taxon>
        <taxon>Bacillota</taxon>
        <taxon>Bacilli</taxon>
        <taxon>Lactobacillales</taxon>
        <taxon>Lactobacillaceae</taxon>
        <taxon>Lactiplantibacillus</taxon>
    </lineage>
</organism>
<keyword evidence="1" id="KW-0732">Signal</keyword>
<gene>
    <name evidence="2" type="ORF">ACFP3T_13455</name>
</gene>